<evidence type="ECO:0000259" key="3">
    <source>
        <dbReference type="Pfam" id="PF03109"/>
    </source>
</evidence>
<dbReference type="PANTHER" id="PTHR10566:SF113">
    <property type="entry name" value="PROTEIN ACTIVITY OF BC1 COMPLEX KINASE 7, CHLOROPLASTIC"/>
    <property type="match status" value="1"/>
</dbReference>
<dbReference type="InterPro" id="IPR011009">
    <property type="entry name" value="Kinase-like_dom_sf"/>
</dbReference>
<feature type="transmembrane region" description="Helical" evidence="2">
    <location>
        <begin position="350"/>
        <end position="372"/>
    </location>
</feature>
<feature type="transmembrane region" description="Helical" evidence="2">
    <location>
        <begin position="378"/>
        <end position="401"/>
    </location>
</feature>
<dbReference type="RefSeq" id="WP_111361052.1">
    <property type="nucleotide sequence ID" value="NZ_NHRJ02000001.1"/>
</dbReference>
<dbReference type="SUPFAM" id="SSF56112">
    <property type="entry name" value="Protein kinase-like (PK-like)"/>
    <property type="match status" value="1"/>
</dbReference>
<evidence type="ECO:0000313" key="5">
    <source>
        <dbReference type="Proteomes" id="UP000214746"/>
    </source>
</evidence>
<dbReference type="EMBL" id="NHRJ02000001">
    <property type="protein sequence ID" value="PZE22343.1"/>
    <property type="molecule type" value="Genomic_DNA"/>
</dbReference>
<dbReference type="AlphaFoldDB" id="A0A2W1NUS6"/>
<evidence type="ECO:0000313" key="4">
    <source>
        <dbReference type="EMBL" id="PZE22343.1"/>
    </source>
</evidence>
<reference evidence="4" key="1">
    <citation type="submission" date="2018-06" db="EMBL/GenBank/DDBJ databases">
        <title>Paenibacillus xerothermodurans sp. nov. an extremely dry heat resistant spore forming bacterium isolated from the soil of Cape Canaveral, Florida.</title>
        <authorList>
            <person name="Seuylemezian A."/>
            <person name="Kaur N."/>
            <person name="Patil P."/>
            <person name="Patil P."/>
            <person name="Mayilraj S."/>
            <person name="Vaishampayan P."/>
        </authorList>
    </citation>
    <scope>NUCLEOTIDE SEQUENCE [LARGE SCALE GENOMIC DNA]</scope>
    <source>
        <strain evidence="4">ATCC 27380</strain>
    </source>
</reference>
<proteinExistence type="inferred from homology"/>
<dbReference type="CDD" id="cd05121">
    <property type="entry name" value="ABC1_ADCK3-like"/>
    <property type="match status" value="1"/>
</dbReference>
<protein>
    <submittedName>
        <fullName evidence="4">ABC transporter</fullName>
    </submittedName>
</protein>
<keyword evidence="2" id="KW-0812">Transmembrane</keyword>
<keyword evidence="2" id="KW-0472">Membrane</keyword>
<dbReference type="OrthoDB" id="9795390at2"/>
<comment type="caution">
    <text evidence="4">The sequence shown here is derived from an EMBL/GenBank/DDBJ whole genome shotgun (WGS) entry which is preliminary data.</text>
</comment>
<dbReference type="InterPro" id="IPR050154">
    <property type="entry name" value="UbiB_kinase"/>
</dbReference>
<dbReference type="InterPro" id="IPR004147">
    <property type="entry name" value="ABC1_dom"/>
</dbReference>
<dbReference type="Gene3D" id="1.10.510.10">
    <property type="entry name" value="Transferase(Phosphotransferase) domain 1"/>
    <property type="match status" value="1"/>
</dbReference>
<evidence type="ECO:0000256" key="1">
    <source>
        <dbReference type="ARBA" id="ARBA00009670"/>
    </source>
</evidence>
<name>A0A2W1NUS6_PAEXE</name>
<organism evidence="4 5">
    <name type="scientific">Paenibacillus xerothermodurans</name>
    <dbReference type="NCBI Taxonomy" id="1977292"/>
    <lineage>
        <taxon>Bacteria</taxon>
        <taxon>Bacillati</taxon>
        <taxon>Bacillota</taxon>
        <taxon>Bacilli</taxon>
        <taxon>Bacillales</taxon>
        <taxon>Paenibacillaceae</taxon>
        <taxon>Paenibacillus</taxon>
    </lineage>
</organism>
<keyword evidence="2" id="KW-1133">Transmembrane helix</keyword>
<dbReference type="PANTHER" id="PTHR10566">
    <property type="entry name" value="CHAPERONE-ACTIVITY OF BC1 COMPLEX CABC1 -RELATED"/>
    <property type="match status" value="1"/>
</dbReference>
<dbReference type="Pfam" id="PF03109">
    <property type="entry name" value="ABC1"/>
    <property type="match status" value="1"/>
</dbReference>
<gene>
    <name evidence="4" type="ORF">CBW46_000700</name>
</gene>
<dbReference type="Proteomes" id="UP000214746">
    <property type="component" value="Unassembled WGS sequence"/>
</dbReference>
<comment type="similarity">
    <text evidence="1">Belongs to the protein kinase superfamily. ADCK protein kinase family.</text>
</comment>
<evidence type="ECO:0000256" key="2">
    <source>
        <dbReference type="SAM" id="Phobius"/>
    </source>
</evidence>
<accession>A0A2W1NUS6</accession>
<feature type="domain" description="ABC1 atypical kinase-like" evidence="3">
    <location>
        <begin position="8"/>
        <end position="189"/>
    </location>
</feature>
<keyword evidence="5" id="KW-1185">Reference proteome</keyword>
<sequence>MPLRYSVPLVEDIVKLDLDILADLAALAERRVEWVARYRLREMVAEFSESLLHELDYTLEGKNADHIAAQFKRRSDIHIPKVYWEYTTPKVLTMEYVEGINLNQTAELRAKGHELGSISERFVHAMLHQILIEGFFHADPHPGNVIVLDQGQLAFVDFGMAGRLDPEMKYHLSSLLIALMRKNSDGIIRALLRLGLVSEEVDIRTLRKDLDQLRDQYYNVPFSQVSLGKAINELFTVANRHHILIPTDLTLLGKTLLTMEGVTERLSPELRLIDMAEPFGRRLIKERLAPKSMGSRLARNLIELADTFIDLPRQANQLARMIRTGKLRVDIGLSDLDLLMRKLDQVSNRISFSIVLLSFSIIMVGLILAAAFGKDTVFLLHFPVIEIGSVVACLMVLYLFYSILKSGRF</sequence>